<dbReference type="Pfam" id="PF00069">
    <property type="entry name" value="Pkinase"/>
    <property type="match status" value="1"/>
</dbReference>
<dbReference type="PROSITE" id="PS00108">
    <property type="entry name" value="PROTEIN_KINASE_ST"/>
    <property type="match status" value="1"/>
</dbReference>
<dbReference type="PaxDb" id="284590-Q6CUK5"/>
<evidence type="ECO:0000256" key="4">
    <source>
        <dbReference type="PROSITE-ProRule" id="PRU10141"/>
    </source>
</evidence>
<dbReference type="InterPro" id="IPR050629">
    <property type="entry name" value="STE20/SPS1-PAK"/>
</dbReference>
<evidence type="ECO:0000256" key="3">
    <source>
        <dbReference type="ARBA" id="ARBA00022840"/>
    </source>
</evidence>
<keyword evidence="2 4" id="KW-0547">Nucleotide-binding</keyword>
<dbReference type="InterPro" id="IPR000719">
    <property type="entry name" value="Prot_kinase_dom"/>
</dbReference>
<dbReference type="GO" id="GO:0004674">
    <property type="term" value="F:protein serine/threonine kinase activity"/>
    <property type="evidence" value="ECO:0007669"/>
    <property type="project" value="UniProtKB-EC"/>
</dbReference>
<proteinExistence type="predicted"/>
<dbReference type="KEGG" id="kla:KLLA0_C04191g"/>
<dbReference type="Gene3D" id="1.10.510.10">
    <property type="entry name" value="Transferase(Phosphotransferase) domain 1"/>
    <property type="match status" value="1"/>
</dbReference>
<dbReference type="GO" id="GO:0005737">
    <property type="term" value="C:cytoplasm"/>
    <property type="evidence" value="ECO:0007669"/>
    <property type="project" value="TreeGrafter"/>
</dbReference>
<dbReference type="PROSITE" id="PS00107">
    <property type="entry name" value="PROTEIN_KINASE_ATP"/>
    <property type="match status" value="1"/>
</dbReference>
<dbReference type="AlphaFoldDB" id="Q6CUK5"/>
<feature type="domain" description="Protein kinase" evidence="5">
    <location>
        <begin position="10"/>
        <end position="255"/>
    </location>
</feature>
<dbReference type="InterPro" id="IPR011009">
    <property type="entry name" value="Kinase-like_dom_sf"/>
</dbReference>
<evidence type="ECO:0000259" key="5">
    <source>
        <dbReference type="PROSITE" id="PS50011"/>
    </source>
</evidence>
<feature type="binding site" evidence="4">
    <location>
        <position position="39"/>
    </location>
    <ligand>
        <name>ATP</name>
        <dbReference type="ChEBI" id="CHEBI:30616"/>
    </ligand>
</feature>
<dbReference type="eggNOG" id="KOG0198">
    <property type="taxonomic scope" value="Eukaryota"/>
</dbReference>
<reference evidence="6 7" key="1">
    <citation type="journal article" date="2004" name="Nature">
        <title>Genome evolution in yeasts.</title>
        <authorList>
            <consortium name="Genolevures"/>
            <person name="Dujon B."/>
            <person name="Sherman D."/>
            <person name="Fischer G."/>
            <person name="Durrens P."/>
            <person name="Casaregola S."/>
            <person name="Lafontaine I."/>
            <person name="de Montigny J."/>
            <person name="Marck C."/>
            <person name="Neuveglise C."/>
            <person name="Talla E."/>
            <person name="Goffard N."/>
            <person name="Frangeul L."/>
            <person name="Aigle M."/>
            <person name="Anthouard V."/>
            <person name="Babour A."/>
            <person name="Barbe V."/>
            <person name="Barnay S."/>
            <person name="Blanchin S."/>
            <person name="Beckerich J.M."/>
            <person name="Beyne E."/>
            <person name="Bleykasten C."/>
            <person name="Boisrame A."/>
            <person name="Boyer J."/>
            <person name="Cattolico L."/>
            <person name="Confanioleri F."/>
            <person name="de Daruvar A."/>
            <person name="Despons L."/>
            <person name="Fabre E."/>
            <person name="Fairhead C."/>
            <person name="Ferry-Dumazet H."/>
            <person name="Groppi A."/>
            <person name="Hantraye F."/>
            <person name="Hennequin C."/>
            <person name="Jauniaux N."/>
            <person name="Joyet P."/>
            <person name="Kachouri R."/>
            <person name="Kerrest A."/>
            <person name="Koszul R."/>
            <person name="Lemaire M."/>
            <person name="Lesur I."/>
            <person name="Ma L."/>
            <person name="Muller H."/>
            <person name="Nicaud J.M."/>
            <person name="Nikolski M."/>
            <person name="Oztas S."/>
            <person name="Ozier-Kalogeropoulos O."/>
            <person name="Pellenz S."/>
            <person name="Potier S."/>
            <person name="Richard G.F."/>
            <person name="Straub M.L."/>
            <person name="Suleau A."/>
            <person name="Swennene D."/>
            <person name="Tekaia F."/>
            <person name="Wesolowski-Louvel M."/>
            <person name="Westhof E."/>
            <person name="Wirth B."/>
            <person name="Zeniou-Meyer M."/>
            <person name="Zivanovic I."/>
            <person name="Bolotin-Fukuhara M."/>
            <person name="Thierry A."/>
            <person name="Bouchier C."/>
            <person name="Caudron B."/>
            <person name="Scarpelli C."/>
            <person name="Gaillardin C."/>
            <person name="Weissenbach J."/>
            <person name="Wincker P."/>
            <person name="Souciet J.L."/>
        </authorList>
    </citation>
    <scope>NUCLEOTIDE SEQUENCE [LARGE SCALE GENOMIC DNA]</scope>
    <source>
        <strain evidence="7">ATCC 8585 / CBS 2359 / DSM 70799 / NBRC 1267 / NRRL Y-1140 / WM37</strain>
    </source>
</reference>
<dbReference type="STRING" id="284590.Q6CUK5"/>
<dbReference type="FunCoup" id="Q6CUK5">
    <property type="interactions" value="405"/>
</dbReference>
<dbReference type="InterPro" id="IPR008271">
    <property type="entry name" value="Ser/Thr_kinase_AS"/>
</dbReference>
<dbReference type="EC" id="2.7.11.1" evidence="1"/>
<name>Q6CUK5_KLULA</name>
<evidence type="ECO:0000313" key="6">
    <source>
        <dbReference type="EMBL" id="CAH01235.1"/>
    </source>
</evidence>
<dbReference type="InParanoid" id="Q6CUK5"/>
<gene>
    <name evidence="6" type="ORF">KLLA0_C04191g</name>
</gene>
<dbReference type="EMBL" id="CR382123">
    <property type="protein sequence ID" value="CAH01235.1"/>
    <property type="molecule type" value="Genomic_DNA"/>
</dbReference>
<accession>Q6CUK5</accession>
<sequence>MDNSIAHGTYALKQVIGRGAYGVVYRAVKRGTNKPCAIKQIEFEDESELNEHMLEIDLLKNLRHQNIVEYRGFIQKAHELYIILEYCARGSLRDILKHGPLLEDDTVNYVTQTLYGLQYLHEQGVIHRDIKAANLLLTEEGIVKLADFGVSTRINRMAMTYAGSPNWMAPEVMTGQGASTVSDIWSLGATVVELLTGNPPFHNLVNESACYAIVNEEYIPPLTLSAECKDFLSRCFQKNMFKRATAQELLAHIWLKKIQKPKSKINLAEYIEKDGKWDVDFVLDSNTDMTPSPTKSPIQEDLAPADFRTLSVDQLFIEHSTDSIVVGLIKTLNELTAIKADATASGSLSNRTFEILKYDKQFNHTALKEKFIDNGGTPLLISLRFESVLAAFFEKSVKLLIQCGILSHFDSLKNSRLTVLVSYCYRTLTSHDIWNQWCLSHKDKISACVNAELTSTKYIEAEKLLIHVSMIKDFPLSVPKLMLFAKKYKHLQHCIFTSLNNSIKRTIVNVPTSNLIHGKLFYEKSNFPVTIQEWLLEMITHVKRKATDPFVELCFHVCHLNNKSIELLMKDGHFLALTKTLLKSSNHSSLPWCLNLCSEYTKNLKAEDIGTMIDIGISSLPIANCLPNSIEILLNCFNVAQQIESPIVLHNESVTIGNHNIPFSLLVASFYQDNGRFDKYITKYTKLCSLPVGGKICSEVLKQERFIGRIHELFGTFKTSLIIQIDLLKFLKVLVIQTNEQGKSSYFNKLETLAKFLSSNWKNTQTFTPIKQGHQKVGADSVLIHQLCQDIQNLIVM</sequence>
<dbReference type="InterPro" id="IPR017441">
    <property type="entry name" value="Protein_kinase_ATP_BS"/>
</dbReference>
<evidence type="ECO:0000256" key="1">
    <source>
        <dbReference type="ARBA" id="ARBA00012513"/>
    </source>
</evidence>
<keyword evidence="7" id="KW-1185">Reference proteome</keyword>
<evidence type="ECO:0000313" key="7">
    <source>
        <dbReference type="Proteomes" id="UP000000598"/>
    </source>
</evidence>
<dbReference type="PANTHER" id="PTHR48012">
    <property type="entry name" value="STERILE20-LIKE KINASE, ISOFORM B-RELATED"/>
    <property type="match status" value="1"/>
</dbReference>
<evidence type="ECO:0000256" key="2">
    <source>
        <dbReference type="ARBA" id="ARBA00022741"/>
    </source>
</evidence>
<dbReference type="HOGENOM" id="CLU_006413_0_0_1"/>
<dbReference type="SMART" id="SM00220">
    <property type="entry name" value="S_TKc"/>
    <property type="match status" value="1"/>
</dbReference>
<dbReference type="PROSITE" id="PS50011">
    <property type="entry name" value="PROTEIN_KINASE_DOM"/>
    <property type="match status" value="1"/>
</dbReference>
<dbReference type="SUPFAM" id="SSF56112">
    <property type="entry name" value="Protein kinase-like (PK-like)"/>
    <property type="match status" value="1"/>
</dbReference>
<keyword evidence="3 4" id="KW-0067">ATP-binding</keyword>
<protein>
    <recommendedName>
        <fullName evidence="1">non-specific serine/threonine protein kinase</fullName>
        <ecNumber evidence="1">2.7.11.1</ecNumber>
    </recommendedName>
</protein>
<dbReference type="PANTHER" id="PTHR48012:SF26">
    <property type="entry name" value="SERINE_THREONINE-PROTEIN KINASE DDB_G0283821-RELATED"/>
    <property type="match status" value="1"/>
</dbReference>
<dbReference type="Proteomes" id="UP000000598">
    <property type="component" value="Chromosome C"/>
</dbReference>
<dbReference type="GO" id="GO:0005524">
    <property type="term" value="F:ATP binding"/>
    <property type="evidence" value="ECO:0007669"/>
    <property type="project" value="UniProtKB-UniRule"/>
</dbReference>
<organism evidence="6 7">
    <name type="scientific">Kluyveromyces lactis (strain ATCC 8585 / CBS 2359 / DSM 70799 / NBRC 1267 / NRRL Y-1140 / WM37)</name>
    <name type="common">Yeast</name>
    <name type="synonym">Candida sphaerica</name>
    <dbReference type="NCBI Taxonomy" id="284590"/>
    <lineage>
        <taxon>Eukaryota</taxon>
        <taxon>Fungi</taxon>
        <taxon>Dikarya</taxon>
        <taxon>Ascomycota</taxon>
        <taxon>Saccharomycotina</taxon>
        <taxon>Saccharomycetes</taxon>
        <taxon>Saccharomycetales</taxon>
        <taxon>Saccharomycetaceae</taxon>
        <taxon>Kluyveromyces</taxon>
    </lineage>
</organism>